<comment type="catalytic activity">
    <reaction evidence="1">
        <text>ATP + protein L-histidine = ADP + protein N-phospho-L-histidine.</text>
        <dbReference type="EC" id="2.7.13.3"/>
    </reaction>
</comment>
<dbReference type="Gene3D" id="3.30.565.10">
    <property type="entry name" value="Histidine kinase-like ATPase, C-terminal domain"/>
    <property type="match status" value="1"/>
</dbReference>
<organism evidence="9 10">
    <name type="scientific">Lentisphaera profundi</name>
    <dbReference type="NCBI Taxonomy" id="1658616"/>
    <lineage>
        <taxon>Bacteria</taxon>
        <taxon>Pseudomonadati</taxon>
        <taxon>Lentisphaerota</taxon>
        <taxon>Lentisphaeria</taxon>
        <taxon>Lentisphaerales</taxon>
        <taxon>Lentisphaeraceae</taxon>
        <taxon>Lentisphaera</taxon>
    </lineage>
</organism>
<dbReference type="InterPro" id="IPR003661">
    <property type="entry name" value="HisK_dim/P_dom"/>
</dbReference>
<dbReference type="InterPro" id="IPR036890">
    <property type="entry name" value="HATPase_C_sf"/>
</dbReference>
<evidence type="ECO:0000256" key="2">
    <source>
        <dbReference type="ARBA" id="ARBA00012438"/>
    </source>
</evidence>
<feature type="transmembrane region" description="Helical" evidence="6">
    <location>
        <begin position="12"/>
        <end position="30"/>
    </location>
</feature>
<dbReference type="SUPFAM" id="SSF55874">
    <property type="entry name" value="ATPase domain of HSP90 chaperone/DNA topoisomerase II/histidine kinase"/>
    <property type="match status" value="1"/>
</dbReference>
<feature type="domain" description="Histidine kinase" evidence="7">
    <location>
        <begin position="360"/>
        <end position="576"/>
    </location>
</feature>
<feature type="domain" description="Response regulatory" evidence="8">
    <location>
        <begin position="598"/>
        <end position="712"/>
    </location>
</feature>
<keyword evidence="6" id="KW-0812">Transmembrane</keyword>
<evidence type="ECO:0000259" key="8">
    <source>
        <dbReference type="PROSITE" id="PS50110"/>
    </source>
</evidence>
<accession>A0ABY7VPL2</accession>
<evidence type="ECO:0000313" key="10">
    <source>
        <dbReference type="Proteomes" id="UP001214250"/>
    </source>
</evidence>
<evidence type="ECO:0000259" key="7">
    <source>
        <dbReference type="PROSITE" id="PS50109"/>
    </source>
</evidence>
<dbReference type="SMART" id="SM00448">
    <property type="entry name" value="REC"/>
    <property type="match status" value="1"/>
</dbReference>
<dbReference type="InterPro" id="IPR003594">
    <property type="entry name" value="HATPase_dom"/>
</dbReference>
<evidence type="ECO:0000313" key="9">
    <source>
        <dbReference type="EMBL" id="WDE95927.1"/>
    </source>
</evidence>
<feature type="transmembrane region" description="Helical" evidence="6">
    <location>
        <begin position="247"/>
        <end position="271"/>
    </location>
</feature>
<keyword evidence="4" id="KW-0902">Two-component regulatory system</keyword>
<name>A0ABY7VPL2_9BACT</name>
<evidence type="ECO:0000256" key="3">
    <source>
        <dbReference type="ARBA" id="ARBA00022553"/>
    </source>
</evidence>
<proteinExistence type="predicted"/>
<dbReference type="SUPFAM" id="SSF47384">
    <property type="entry name" value="Homodimeric domain of signal transducing histidine kinase"/>
    <property type="match status" value="1"/>
</dbReference>
<dbReference type="CDD" id="cd17546">
    <property type="entry name" value="REC_hyHK_CKI1_RcsC-like"/>
    <property type="match status" value="1"/>
</dbReference>
<dbReference type="PROSITE" id="PS50109">
    <property type="entry name" value="HIS_KIN"/>
    <property type="match status" value="1"/>
</dbReference>
<dbReference type="SUPFAM" id="SSF52172">
    <property type="entry name" value="CheY-like"/>
    <property type="match status" value="1"/>
</dbReference>
<evidence type="ECO:0000256" key="4">
    <source>
        <dbReference type="ARBA" id="ARBA00023012"/>
    </source>
</evidence>
<dbReference type="InterPro" id="IPR036097">
    <property type="entry name" value="HisK_dim/P_sf"/>
</dbReference>
<dbReference type="InterPro" id="IPR005467">
    <property type="entry name" value="His_kinase_dom"/>
</dbReference>
<dbReference type="PROSITE" id="PS50110">
    <property type="entry name" value="RESPONSE_REGULATORY"/>
    <property type="match status" value="1"/>
</dbReference>
<dbReference type="PRINTS" id="PR00344">
    <property type="entry name" value="BCTRLSENSOR"/>
</dbReference>
<dbReference type="Gene3D" id="3.40.50.2300">
    <property type="match status" value="1"/>
</dbReference>
<dbReference type="CDD" id="cd00082">
    <property type="entry name" value="HisKA"/>
    <property type="match status" value="1"/>
</dbReference>
<protein>
    <recommendedName>
        <fullName evidence="2">histidine kinase</fullName>
        <ecNumber evidence="2">2.7.13.3</ecNumber>
    </recommendedName>
</protein>
<dbReference type="PANTHER" id="PTHR45339:SF1">
    <property type="entry name" value="HYBRID SIGNAL TRANSDUCTION HISTIDINE KINASE J"/>
    <property type="match status" value="1"/>
</dbReference>
<dbReference type="PANTHER" id="PTHR45339">
    <property type="entry name" value="HYBRID SIGNAL TRANSDUCTION HISTIDINE KINASE J"/>
    <property type="match status" value="1"/>
</dbReference>
<reference evidence="9 10" key="1">
    <citation type="submission" date="2023-02" db="EMBL/GenBank/DDBJ databases">
        <title>Genome sequence of Lentisphaera profundi SAORIC-696.</title>
        <authorList>
            <person name="Kim e."/>
            <person name="Cho J.-C."/>
            <person name="Choi A."/>
            <person name="Kang I."/>
        </authorList>
    </citation>
    <scope>NUCLEOTIDE SEQUENCE [LARGE SCALE GENOMIC DNA]</scope>
    <source>
        <strain evidence="9 10">SAORIC-696</strain>
    </source>
</reference>
<dbReference type="InterPro" id="IPR001789">
    <property type="entry name" value="Sig_transdc_resp-reg_receiver"/>
</dbReference>
<dbReference type="Proteomes" id="UP001214250">
    <property type="component" value="Chromosome 1"/>
</dbReference>
<evidence type="ECO:0000256" key="1">
    <source>
        <dbReference type="ARBA" id="ARBA00000085"/>
    </source>
</evidence>
<dbReference type="Pfam" id="PF02518">
    <property type="entry name" value="HATPase_c"/>
    <property type="match status" value="1"/>
</dbReference>
<sequence>MTKHLSAYKISVSVMVFIGLSIMVGTGIIICQNLTNICHQNFQSQANIRSQQLQKEITHYLTQRTRILNDLAQLSVFSQAVLQPEQSAEEAQSLMNSWQLLGKHYPLYLLDFEGDVIRSSENNESVFVMHPTIKSLLKEELDQNVDLIKQAPNPRIRLSVAVKHNNHTEGALITELPMTEAYESLLQLLGPSEGLQIFHHNDELTYLGPNIPQAFQQKIELGKGFWANIYFDYAPFIKTRNQALARYLLIAFIVSVLITTVGFLIINYLLIKPLSSLETHMSQCTLMSSIKAPPKLIVQEFYNLKILFDNLVSSLESRHKNLEDVNTEMEQLVQQRTIELTDKIHELQKMSQFKSHFFANMSHEIRTPMNAIYGYTTLLQELELDEQAKNYSESIHQSTQSLLAIINDVLDFTKILEENSELNLRVFNFNELLRNLEKLFSESCESKSLKLNFTLLDEPNVWVKGDKDRIRQVMVNLISNSIKFTPNGHIDIISQYHDDTNNALINIQIKDSGSGIPPLKLKKLMHFLNEKTPLSEESGLGLKISQDLLKQMDSELSIRSTEKQGSTFEFELRLEKITQTATSKKVPIDFSILGYMPDILVVDDNRINLELVRDCLKDLPVNCHLTSSGKGALDFIKSNPTDLILMDCQMPQMDGFEATNKLRELGVDIPIIAFSANAFQDNIDECYKVGMNDYIVKPFEKHIFLEKILTWLKQTNTQTDN</sequence>
<dbReference type="Gene3D" id="1.10.287.130">
    <property type="match status" value="1"/>
</dbReference>
<dbReference type="Pfam" id="PF00512">
    <property type="entry name" value="HisKA"/>
    <property type="match status" value="1"/>
</dbReference>
<dbReference type="InterPro" id="IPR004358">
    <property type="entry name" value="Sig_transdc_His_kin-like_C"/>
</dbReference>
<dbReference type="RefSeq" id="WP_274149820.1">
    <property type="nucleotide sequence ID" value="NZ_CP117811.1"/>
</dbReference>
<dbReference type="Pfam" id="PF00072">
    <property type="entry name" value="Response_reg"/>
    <property type="match status" value="1"/>
</dbReference>
<evidence type="ECO:0000256" key="6">
    <source>
        <dbReference type="SAM" id="Phobius"/>
    </source>
</evidence>
<feature type="modified residue" description="4-aspartylphosphate" evidence="5">
    <location>
        <position position="647"/>
    </location>
</feature>
<dbReference type="SMART" id="SM00387">
    <property type="entry name" value="HATPase_c"/>
    <property type="match status" value="1"/>
</dbReference>
<dbReference type="SMART" id="SM00388">
    <property type="entry name" value="HisKA"/>
    <property type="match status" value="1"/>
</dbReference>
<evidence type="ECO:0000256" key="5">
    <source>
        <dbReference type="PROSITE-ProRule" id="PRU00169"/>
    </source>
</evidence>
<keyword evidence="6" id="KW-1133">Transmembrane helix</keyword>
<dbReference type="EMBL" id="CP117811">
    <property type="protein sequence ID" value="WDE95927.1"/>
    <property type="molecule type" value="Genomic_DNA"/>
</dbReference>
<keyword evidence="3 5" id="KW-0597">Phosphoprotein</keyword>
<keyword evidence="6" id="KW-0472">Membrane</keyword>
<keyword evidence="10" id="KW-1185">Reference proteome</keyword>
<gene>
    <name evidence="9" type="ORF">PQO03_09390</name>
</gene>
<dbReference type="InterPro" id="IPR011006">
    <property type="entry name" value="CheY-like_superfamily"/>
</dbReference>
<dbReference type="EC" id="2.7.13.3" evidence="2"/>